<dbReference type="InterPro" id="IPR041698">
    <property type="entry name" value="Methyltransf_25"/>
</dbReference>
<gene>
    <name evidence="6" type="ORF">AMAG_07820</name>
</gene>
<comment type="similarity">
    <text evidence="1">Belongs to the D-alanine--D-alanine ligase family.</text>
</comment>
<feature type="domain" description="ATP-grasp" evidence="5">
    <location>
        <begin position="660"/>
        <end position="925"/>
    </location>
</feature>
<reference evidence="6 7" key="1">
    <citation type="submission" date="2009-11" db="EMBL/GenBank/DDBJ databases">
        <title>Annotation of Allomyces macrogynus ATCC 38327.</title>
        <authorList>
            <consortium name="The Broad Institute Genome Sequencing Platform"/>
            <person name="Russ C."/>
            <person name="Cuomo C."/>
            <person name="Burger G."/>
            <person name="Gray M.W."/>
            <person name="Holland P.W.H."/>
            <person name="King N."/>
            <person name="Lang F.B.F."/>
            <person name="Roger A.J."/>
            <person name="Ruiz-Trillo I."/>
            <person name="Young S.K."/>
            <person name="Zeng Q."/>
            <person name="Gargeya S."/>
            <person name="Fitzgerald M."/>
            <person name="Haas B."/>
            <person name="Abouelleil A."/>
            <person name="Alvarado L."/>
            <person name="Arachchi H.M."/>
            <person name="Berlin A."/>
            <person name="Chapman S.B."/>
            <person name="Gearin G."/>
            <person name="Goldberg J."/>
            <person name="Griggs A."/>
            <person name="Gujja S."/>
            <person name="Hansen M."/>
            <person name="Heiman D."/>
            <person name="Howarth C."/>
            <person name="Larimer J."/>
            <person name="Lui A."/>
            <person name="MacDonald P.J.P."/>
            <person name="McCowen C."/>
            <person name="Montmayeur A."/>
            <person name="Murphy C."/>
            <person name="Neiman D."/>
            <person name="Pearson M."/>
            <person name="Priest M."/>
            <person name="Roberts A."/>
            <person name="Saif S."/>
            <person name="Shea T."/>
            <person name="Sisk P."/>
            <person name="Stolte C."/>
            <person name="Sykes S."/>
            <person name="Wortman J."/>
            <person name="Nusbaum C."/>
            <person name="Birren B."/>
        </authorList>
    </citation>
    <scope>NUCLEOTIDE SEQUENCE [LARGE SCALE GENOMIC DNA]</scope>
    <source>
        <strain evidence="6 7">ATCC 38327</strain>
    </source>
</reference>
<keyword evidence="3" id="KW-0067">ATP-binding</keyword>
<evidence type="ECO:0000313" key="7">
    <source>
        <dbReference type="Proteomes" id="UP000054350"/>
    </source>
</evidence>
<dbReference type="OMA" id="PKICGYE"/>
<name>A0A0L0SJL1_ALLM3</name>
<dbReference type="GO" id="GO:0008716">
    <property type="term" value="F:D-alanine-D-alanine ligase activity"/>
    <property type="evidence" value="ECO:0007669"/>
    <property type="project" value="InterPro"/>
</dbReference>
<dbReference type="Gene3D" id="3.40.50.150">
    <property type="entry name" value="Vaccinia Virus protein VP39"/>
    <property type="match status" value="1"/>
</dbReference>
<protein>
    <recommendedName>
        <fullName evidence="5">ATP-grasp domain-containing protein</fullName>
    </recommendedName>
</protein>
<dbReference type="GO" id="GO:0005524">
    <property type="term" value="F:ATP binding"/>
    <property type="evidence" value="ECO:0007669"/>
    <property type="project" value="UniProtKB-UniRule"/>
</dbReference>
<keyword evidence="2" id="KW-0436">Ligase</keyword>
<feature type="region of interest" description="Disordered" evidence="4">
    <location>
        <begin position="1"/>
        <end position="73"/>
    </location>
</feature>
<dbReference type="OrthoDB" id="2013972at2759"/>
<feature type="compositionally biased region" description="Low complexity" evidence="4">
    <location>
        <begin position="479"/>
        <end position="489"/>
    </location>
</feature>
<feature type="region of interest" description="Disordered" evidence="4">
    <location>
        <begin position="470"/>
        <end position="499"/>
    </location>
</feature>
<sequence>MATLQNPGPTRPTSAKAGLTIVDPRKITGKHAKAARSAHRKSAHKGSDTQQKQHHQQQANGKSVNQAATTTTTTKPRICRGRVGNLESNVPQAWWKHVFADEFYLKTDGDVVEDPDVTRSEVDMLESYPYVAAILRRGSESAASAAITDDKSTPAAPVRVLDLCCGQGRHLLELARRYPRLHLHGHDQSQYLIELARDRSAAMGVADRCTFTVGDCRTVPAAPDSYDLVLIMGNSFGYFSSTASDLQVLREAHRVSRLGAYLVVDLADGRYMKQNYSPRSWEWIDDDTFVCRERQLAKDGKALVSREVVTDVNKGVIRDQFYAERLYERDEMEMLLEMALYTPAREKHERTTPPSARSSAAPTPVLPLHTISIGGNAVGGLAAASSSVNAAGTSPPTAPEIMTAAKDLSKRQEDLGMMGQRLLVLGVKDRATDPDYPAWVSPPVQHVQLPQPASAAMSVPTNQLANLDLNESSTEENESTSTLGSSASTSDHEDDLAAPDSGVYLHDRLAPSQAMALHLQLHLTTGAFPSPVPPPEIPHLIVLMGDPSLACIGKLNDTWNAEDLATREKLYDVLRPLWNETKGQLRIFERHSKLLAELGAVASHPHLRDNVFVFNLCDEGFRNDALQELHVPALLELLQLPYSGAGPLSLGFCYDKGLVNSTARALGVPTPRESYYLGNSLAAHVPPTELGAAALDRHVRADGVTYPAFVKPMRGDNSLGITVRSLVHDAAELHTYVCDLYHQHLGDVIVQEYLSGPEFSVGVIGNPDSGLHFLPVLQVDYSAIEQRHLVPILGFESKWDPTSPYWNDIQFLRAKLPDSVLRLVFARCAVLFERLGCRDYARFDFRADAPLPTWCTATRAAAGAAADGDQPVEKYLNAAEAEALASRIKLLEVNPNPGWCWDGKLAHMARIEGKSYADLVMMILHVGWDRVRRQAPPAAPVVDEIDA</sequence>
<dbReference type="InterPro" id="IPR029063">
    <property type="entry name" value="SAM-dependent_MTases_sf"/>
</dbReference>
<feature type="compositionally biased region" description="Basic residues" evidence="4">
    <location>
        <begin position="27"/>
        <end position="44"/>
    </location>
</feature>
<evidence type="ECO:0000256" key="4">
    <source>
        <dbReference type="SAM" id="MobiDB-lite"/>
    </source>
</evidence>
<dbReference type="CDD" id="cd02440">
    <property type="entry name" value="AdoMet_MTases"/>
    <property type="match status" value="1"/>
</dbReference>
<dbReference type="PROSITE" id="PS50975">
    <property type="entry name" value="ATP_GRASP"/>
    <property type="match status" value="1"/>
</dbReference>
<dbReference type="Gene3D" id="3.30.470.20">
    <property type="entry name" value="ATP-grasp fold, B domain"/>
    <property type="match status" value="1"/>
</dbReference>
<dbReference type="PANTHER" id="PTHR23132:SF23">
    <property type="entry name" value="D-ALANINE--D-ALANINE LIGASE B"/>
    <property type="match status" value="1"/>
</dbReference>
<dbReference type="GO" id="GO:0046872">
    <property type="term" value="F:metal ion binding"/>
    <property type="evidence" value="ECO:0007669"/>
    <property type="project" value="InterPro"/>
</dbReference>
<dbReference type="Pfam" id="PF07478">
    <property type="entry name" value="Dala_Dala_lig_C"/>
    <property type="match status" value="1"/>
</dbReference>
<evidence type="ECO:0000313" key="6">
    <source>
        <dbReference type="EMBL" id="KNE62619.1"/>
    </source>
</evidence>
<dbReference type="VEuPathDB" id="FungiDB:AMAG_07820"/>
<dbReference type="PANTHER" id="PTHR23132">
    <property type="entry name" value="D-ALANINE--D-ALANINE LIGASE"/>
    <property type="match status" value="1"/>
</dbReference>
<evidence type="ECO:0000259" key="5">
    <source>
        <dbReference type="PROSITE" id="PS50975"/>
    </source>
</evidence>
<dbReference type="InterPro" id="IPR011761">
    <property type="entry name" value="ATP-grasp"/>
</dbReference>
<keyword evidence="7" id="KW-1185">Reference proteome</keyword>
<evidence type="ECO:0000256" key="3">
    <source>
        <dbReference type="PROSITE-ProRule" id="PRU00409"/>
    </source>
</evidence>
<dbReference type="eggNOG" id="ENOG502RB81">
    <property type="taxonomic scope" value="Eukaryota"/>
</dbReference>
<dbReference type="SUPFAM" id="SSF53335">
    <property type="entry name" value="S-adenosyl-L-methionine-dependent methyltransferases"/>
    <property type="match status" value="1"/>
</dbReference>
<dbReference type="SUPFAM" id="SSF56059">
    <property type="entry name" value="Glutathione synthetase ATP-binding domain-like"/>
    <property type="match status" value="1"/>
</dbReference>
<accession>A0A0L0SJL1</accession>
<keyword evidence="3" id="KW-0547">Nucleotide-binding</keyword>
<evidence type="ECO:0000256" key="1">
    <source>
        <dbReference type="ARBA" id="ARBA00010871"/>
    </source>
</evidence>
<dbReference type="Pfam" id="PF13649">
    <property type="entry name" value="Methyltransf_25"/>
    <property type="match status" value="1"/>
</dbReference>
<proteinExistence type="inferred from homology"/>
<feature type="compositionally biased region" description="Polar residues" evidence="4">
    <location>
        <begin position="59"/>
        <end position="68"/>
    </location>
</feature>
<feature type="compositionally biased region" description="Polar residues" evidence="4">
    <location>
        <begin position="1"/>
        <end position="13"/>
    </location>
</feature>
<evidence type="ECO:0000256" key="2">
    <source>
        <dbReference type="ARBA" id="ARBA00022598"/>
    </source>
</evidence>
<dbReference type="EMBL" id="GG745340">
    <property type="protein sequence ID" value="KNE62619.1"/>
    <property type="molecule type" value="Genomic_DNA"/>
</dbReference>
<reference evidence="7" key="2">
    <citation type="submission" date="2009-11" db="EMBL/GenBank/DDBJ databases">
        <title>The Genome Sequence of Allomyces macrogynus strain ATCC 38327.</title>
        <authorList>
            <consortium name="The Broad Institute Genome Sequencing Platform"/>
            <person name="Russ C."/>
            <person name="Cuomo C."/>
            <person name="Shea T."/>
            <person name="Young S.K."/>
            <person name="Zeng Q."/>
            <person name="Koehrsen M."/>
            <person name="Haas B."/>
            <person name="Borodovsky M."/>
            <person name="Guigo R."/>
            <person name="Alvarado L."/>
            <person name="Berlin A."/>
            <person name="Borenstein D."/>
            <person name="Chen Z."/>
            <person name="Engels R."/>
            <person name="Freedman E."/>
            <person name="Gellesch M."/>
            <person name="Goldberg J."/>
            <person name="Griggs A."/>
            <person name="Gujja S."/>
            <person name="Heiman D."/>
            <person name="Hepburn T."/>
            <person name="Howarth C."/>
            <person name="Jen D."/>
            <person name="Larson L."/>
            <person name="Lewis B."/>
            <person name="Mehta T."/>
            <person name="Park D."/>
            <person name="Pearson M."/>
            <person name="Roberts A."/>
            <person name="Saif S."/>
            <person name="Shenoy N."/>
            <person name="Sisk P."/>
            <person name="Stolte C."/>
            <person name="Sykes S."/>
            <person name="Walk T."/>
            <person name="White J."/>
            <person name="Yandava C."/>
            <person name="Burger G."/>
            <person name="Gray M.W."/>
            <person name="Holland P.W.H."/>
            <person name="King N."/>
            <person name="Lang F.B.F."/>
            <person name="Roger A.J."/>
            <person name="Ruiz-Trillo I."/>
            <person name="Lander E."/>
            <person name="Nusbaum C."/>
        </authorList>
    </citation>
    <scope>NUCLEOTIDE SEQUENCE [LARGE SCALE GENOMIC DNA]</scope>
    <source>
        <strain evidence="7">ATCC 38327</strain>
    </source>
</reference>
<organism evidence="6 7">
    <name type="scientific">Allomyces macrogynus (strain ATCC 38327)</name>
    <name type="common">Allomyces javanicus var. macrogynus</name>
    <dbReference type="NCBI Taxonomy" id="578462"/>
    <lineage>
        <taxon>Eukaryota</taxon>
        <taxon>Fungi</taxon>
        <taxon>Fungi incertae sedis</taxon>
        <taxon>Blastocladiomycota</taxon>
        <taxon>Blastocladiomycetes</taxon>
        <taxon>Blastocladiales</taxon>
        <taxon>Blastocladiaceae</taxon>
        <taxon>Allomyces</taxon>
    </lineage>
</organism>
<dbReference type="AlphaFoldDB" id="A0A0L0SJL1"/>
<dbReference type="STRING" id="578462.A0A0L0SJL1"/>
<dbReference type="Proteomes" id="UP000054350">
    <property type="component" value="Unassembled WGS sequence"/>
</dbReference>
<dbReference type="InterPro" id="IPR011095">
    <property type="entry name" value="Dala_Dala_lig_C"/>
</dbReference>